<protein>
    <submittedName>
        <fullName evidence="1">Uncharacterized protein</fullName>
    </submittedName>
</protein>
<proteinExistence type="predicted"/>
<accession>A0A0E9R4S3</accession>
<dbReference type="AlphaFoldDB" id="A0A0E9R4S3"/>
<reference evidence="1" key="2">
    <citation type="journal article" date="2015" name="Fish Shellfish Immunol.">
        <title>Early steps in the European eel (Anguilla anguilla)-Vibrio vulnificus interaction in the gills: Role of the RtxA13 toxin.</title>
        <authorList>
            <person name="Callol A."/>
            <person name="Pajuelo D."/>
            <person name="Ebbesson L."/>
            <person name="Teles M."/>
            <person name="MacKenzie S."/>
            <person name="Amaro C."/>
        </authorList>
    </citation>
    <scope>NUCLEOTIDE SEQUENCE</scope>
</reference>
<evidence type="ECO:0000313" key="1">
    <source>
        <dbReference type="EMBL" id="JAH24166.1"/>
    </source>
</evidence>
<name>A0A0E9R4S3_ANGAN</name>
<reference evidence="1" key="1">
    <citation type="submission" date="2014-11" db="EMBL/GenBank/DDBJ databases">
        <authorList>
            <person name="Amaro Gonzalez C."/>
        </authorList>
    </citation>
    <scope>NUCLEOTIDE SEQUENCE</scope>
</reference>
<sequence length="42" mass="4855">MDNLKYCFSSCGDFRTVFGGQSELVVMESDRPHANLLCLRQW</sequence>
<dbReference type="EMBL" id="GBXM01084411">
    <property type="protein sequence ID" value="JAH24166.1"/>
    <property type="molecule type" value="Transcribed_RNA"/>
</dbReference>
<organism evidence="1">
    <name type="scientific">Anguilla anguilla</name>
    <name type="common">European freshwater eel</name>
    <name type="synonym">Muraena anguilla</name>
    <dbReference type="NCBI Taxonomy" id="7936"/>
    <lineage>
        <taxon>Eukaryota</taxon>
        <taxon>Metazoa</taxon>
        <taxon>Chordata</taxon>
        <taxon>Craniata</taxon>
        <taxon>Vertebrata</taxon>
        <taxon>Euteleostomi</taxon>
        <taxon>Actinopterygii</taxon>
        <taxon>Neopterygii</taxon>
        <taxon>Teleostei</taxon>
        <taxon>Anguilliformes</taxon>
        <taxon>Anguillidae</taxon>
        <taxon>Anguilla</taxon>
    </lineage>
</organism>